<feature type="signal peptide" evidence="1">
    <location>
        <begin position="1"/>
        <end position="33"/>
    </location>
</feature>
<evidence type="ECO:0000313" key="2">
    <source>
        <dbReference type="EMBL" id="ANI30701.1"/>
    </source>
</evidence>
<keyword evidence="3" id="KW-1185">Reference proteome</keyword>
<evidence type="ECO:0008006" key="4">
    <source>
        <dbReference type="Google" id="ProtNLM"/>
    </source>
</evidence>
<evidence type="ECO:0000313" key="3">
    <source>
        <dbReference type="Proteomes" id="UP000266744"/>
    </source>
</evidence>
<keyword evidence="1" id="KW-0732">Signal</keyword>
<evidence type="ECO:0000256" key="1">
    <source>
        <dbReference type="SAM" id="SignalP"/>
    </source>
</evidence>
<feature type="chain" id="PRO_5047007926" description="DUF1120 domain-containing protein" evidence="1">
    <location>
        <begin position="34"/>
        <end position="225"/>
    </location>
</feature>
<dbReference type="Proteomes" id="UP000266744">
    <property type="component" value="Chromosome"/>
</dbReference>
<sequence length="225" mass="24326">MYMESYEMEIKSIRFKTIAALILSAALTPAAFAADNSAEITVKGKLMPGACQLDVNGGEINYGNISLQELVEKEERIIDLGKRNIEYAINCPHKTAVSMSFVDNRKGSVPAEIGTSYFGLGEGALNMDDVKVGFGGYKVSLTEPKVDGESALLGGINDVEGQASVDLDKFEDQNITYFNADKSIFEGALFSGRYNVDTKIINPKEFKGGSSIELDGSVTMNVSYL</sequence>
<protein>
    <recommendedName>
        <fullName evidence="4">DUF1120 domain-containing protein</fullName>
    </recommendedName>
</protein>
<dbReference type="InterPro" id="IPR010546">
    <property type="entry name" value="DUF1120"/>
</dbReference>
<organism evidence="2 3">
    <name type="scientific">Yersinia entomophaga</name>
    <dbReference type="NCBI Taxonomy" id="935293"/>
    <lineage>
        <taxon>Bacteria</taxon>
        <taxon>Pseudomonadati</taxon>
        <taxon>Pseudomonadota</taxon>
        <taxon>Gammaproteobacteria</taxon>
        <taxon>Enterobacterales</taxon>
        <taxon>Yersiniaceae</taxon>
        <taxon>Yersinia</taxon>
    </lineage>
</organism>
<dbReference type="EMBL" id="CP010029">
    <property type="protein sequence ID" value="ANI30701.1"/>
    <property type="molecule type" value="Genomic_DNA"/>
</dbReference>
<dbReference type="Pfam" id="PF06551">
    <property type="entry name" value="DUF1120"/>
    <property type="match status" value="1"/>
</dbReference>
<accession>A0ABN4PUM8</accession>
<name>A0ABN4PUM8_YERET</name>
<proteinExistence type="predicted"/>
<reference evidence="3" key="1">
    <citation type="journal article" date="2016" name="Toxins">
        <title>The Draft Genome Sequence of the Yersinia entomophaga Entomopathogenic Type Strain MH96T.</title>
        <authorList>
            <person name="Hurst M.R."/>
            <person name="Beattie A."/>
            <person name="Altermann E."/>
            <person name="Moraga R.M."/>
            <person name="Harper L.A."/>
            <person name="Calder J."/>
            <person name="Laugraud A."/>
        </authorList>
    </citation>
    <scope>NUCLEOTIDE SEQUENCE [LARGE SCALE GENOMIC DNA]</scope>
    <source>
        <strain evidence="3">MH96</strain>
    </source>
</reference>
<gene>
    <name evidence="2" type="ORF">PL78_12825</name>
</gene>